<protein>
    <recommendedName>
        <fullName evidence="1">PiggyBac transposable element-derived protein domain-containing protein</fullName>
    </recommendedName>
</protein>
<dbReference type="AlphaFoldDB" id="A0A6V7GY68"/>
<evidence type="ECO:0000259" key="1">
    <source>
        <dbReference type="Pfam" id="PF13843"/>
    </source>
</evidence>
<dbReference type="Proteomes" id="UP000752696">
    <property type="component" value="Unassembled WGS sequence"/>
</dbReference>
<proteinExistence type="predicted"/>
<evidence type="ECO:0000313" key="2">
    <source>
        <dbReference type="EMBL" id="CAD1470962.1"/>
    </source>
</evidence>
<dbReference type="InterPro" id="IPR029526">
    <property type="entry name" value="PGBD"/>
</dbReference>
<keyword evidence="3" id="KW-1185">Reference proteome</keyword>
<dbReference type="PANTHER" id="PTHR46599">
    <property type="entry name" value="PIGGYBAC TRANSPOSABLE ELEMENT-DERIVED PROTEIN 4"/>
    <property type="match status" value="1"/>
</dbReference>
<reference evidence="2" key="1">
    <citation type="submission" date="2020-07" db="EMBL/GenBank/DDBJ databases">
        <authorList>
            <person name="Nazaruddin N."/>
        </authorList>
    </citation>
    <scope>NUCLEOTIDE SEQUENCE</scope>
</reference>
<dbReference type="EMBL" id="CAJDYZ010004133">
    <property type="protein sequence ID" value="CAD1470962.1"/>
    <property type="molecule type" value="Genomic_DNA"/>
</dbReference>
<gene>
    <name evidence="2" type="ORF">MHI_LOCUS208514</name>
</gene>
<dbReference type="Pfam" id="PF13843">
    <property type="entry name" value="DDE_Tnp_1_7"/>
    <property type="match status" value="1"/>
</dbReference>
<feature type="domain" description="PiggyBac transposable element-derived protein" evidence="1">
    <location>
        <begin position="22"/>
        <end position="291"/>
    </location>
</feature>
<evidence type="ECO:0000313" key="3">
    <source>
        <dbReference type="Proteomes" id="UP000752696"/>
    </source>
</evidence>
<name>A0A6V7GY68_9HYME</name>
<accession>A0A6V7GY68</accession>
<comment type="caution">
    <text evidence="2">The sequence shown here is derived from an EMBL/GenBank/DDBJ whole genome shotgun (WGS) entry which is preliminary data.</text>
</comment>
<dbReference type="OrthoDB" id="8123139at2759"/>
<dbReference type="PANTHER" id="PTHR46599:SF3">
    <property type="entry name" value="PIGGYBAC TRANSPOSABLE ELEMENT-DERIVED PROTEIN 4"/>
    <property type="match status" value="1"/>
</dbReference>
<sequence>FTGVCGVDIINIELQNCLTVEDFYALLVTEEMLQRISDQRNIYAVQKRSTSASMRIDRWVPINKEEIKRLFGLVIWMGLVKYPCTTLYWSRDPHKVMSRNRFQIFLRMLHFANNETADVTNRLWKIQPIIDELNENFKQYYHPTELICIDESMIPFRGRIIFRQYMKQKRHRCGIKIFKLSCGLGYTYSFRVYSSKTFDAVNTTPTNTVMNLCEDIFHKGHTLCSDNWYTSVNLARKLIEKNTHLIGTLRNNRKDNPKEVVSKKLKRGQCAAQESKEITILKWKGMIFCYFLSNIR</sequence>
<organism evidence="2 3">
    <name type="scientific">Heterotrigona itama</name>
    <dbReference type="NCBI Taxonomy" id="395501"/>
    <lineage>
        <taxon>Eukaryota</taxon>
        <taxon>Metazoa</taxon>
        <taxon>Ecdysozoa</taxon>
        <taxon>Arthropoda</taxon>
        <taxon>Hexapoda</taxon>
        <taxon>Insecta</taxon>
        <taxon>Pterygota</taxon>
        <taxon>Neoptera</taxon>
        <taxon>Endopterygota</taxon>
        <taxon>Hymenoptera</taxon>
        <taxon>Apocrita</taxon>
        <taxon>Aculeata</taxon>
        <taxon>Apoidea</taxon>
        <taxon>Anthophila</taxon>
        <taxon>Apidae</taxon>
        <taxon>Heterotrigona</taxon>
    </lineage>
</organism>
<feature type="non-terminal residue" evidence="2">
    <location>
        <position position="1"/>
    </location>
</feature>